<dbReference type="EMBL" id="QCZH01000004">
    <property type="protein sequence ID" value="PWA10194.1"/>
    <property type="molecule type" value="Genomic_DNA"/>
</dbReference>
<evidence type="ECO:0000256" key="1">
    <source>
        <dbReference type="ARBA" id="ARBA00004948"/>
    </source>
</evidence>
<dbReference type="AlphaFoldDB" id="A0A2U1JZ13"/>
<dbReference type="InterPro" id="IPR022998">
    <property type="entry name" value="ThiamineP_synth_TenI"/>
</dbReference>
<dbReference type="GO" id="GO:0005737">
    <property type="term" value="C:cytoplasm"/>
    <property type="evidence" value="ECO:0007669"/>
    <property type="project" value="TreeGrafter"/>
</dbReference>
<dbReference type="InterPro" id="IPR036206">
    <property type="entry name" value="ThiamineP_synth_sf"/>
</dbReference>
<dbReference type="Gene3D" id="3.20.20.70">
    <property type="entry name" value="Aldolase class I"/>
    <property type="match status" value="1"/>
</dbReference>
<dbReference type="PANTHER" id="PTHR20857:SF15">
    <property type="entry name" value="THIAMINE-PHOSPHATE SYNTHASE"/>
    <property type="match status" value="1"/>
</dbReference>
<comment type="caution">
    <text evidence="4">The sequence shown here is derived from an EMBL/GenBank/DDBJ whole genome shotgun (WGS) entry which is preliminary data.</text>
</comment>
<evidence type="ECO:0000313" key="5">
    <source>
        <dbReference type="Proteomes" id="UP000245618"/>
    </source>
</evidence>
<dbReference type="Proteomes" id="UP000245618">
    <property type="component" value="Unassembled WGS sequence"/>
</dbReference>
<dbReference type="PANTHER" id="PTHR20857">
    <property type="entry name" value="THIAMINE-PHOSPHATE PYROPHOSPHORYLASE"/>
    <property type="match status" value="1"/>
</dbReference>
<dbReference type="Pfam" id="PF02581">
    <property type="entry name" value="TMP-TENI"/>
    <property type="match status" value="1"/>
</dbReference>
<feature type="domain" description="Thiamine phosphate synthase/TenI" evidence="3">
    <location>
        <begin position="4"/>
        <end position="182"/>
    </location>
</feature>
<dbReference type="CDD" id="cd00564">
    <property type="entry name" value="TMP_TenI"/>
    <property type="match status" value="1"/>
</dbReference>
<keyword evidence="5" id="KW-1185">Reference proteome</keyword>
<dbReference type="SUPFAM" id="SSF51391">
    <property type="entry name" value="Thiamin phosphate synthase"/>
    <property type="match status" value="1"/>
</dbReference>
<dbReference type="GO" id="GO:0004789">
    <property type="term" value="F:thiamine-phosphate diphosphorylase activity"/>
    <property type="evidence" value="ECO:0007669"/>
    <property type="project" value="TreeGrafter"/>
</dbReference>
<dbReference type="InterPro" id="IPR013785">
    <property type="entry name" value="Aldolase_TIM"/>
</dbReference>
<evidence type="ECO:0000313" key="4">
    <source>
        <dbReference type="EMBL" id="PWA10194.1"/>
    </source>
</evidence>
<name>A0A2U1JZ13_9FLAO</name>
<dbReference type="RefSeq" id="WP_116761492.1">
    <property type="nucleotide sequence ID" value="NZ_QCZH01000004.1"/>
</dbReference>
<accession>A0A2U1JZ13</accession>
<gene>
    <name evidence="4" type="ORF">DB891_05720</name>
</gene>
<dbReference type="OrthoDB" id="194683at2"/>
<proteinExistence type="predicted"/>
<protein>
    <submittedName>
        <fullName evidence="4">Thiamine phosphate synthase</fullName>
    </submittedName>
</protein>
<evidence type="ECO:0000256" key="2">
    <source>
        <dbReference type="ARBA" id="ARBA00022977"/>
    </source>
</evidence>
<evidence type="ECO:0000259" key="3">
    <source>
        <dbReference type="Pfam" id="PF02581"/>
    </source>
</evidence>
<reference evidence="4 5" key="1">
    <citation type="submission" date="2018-04" db="EMBL/GenBank/DDBJ databases">
        <title>Flavobacterium sp. nov., isolated from glacier ice.</title>
        <authorList>
            <person name="Liu Q."/>
            <person name="Xin Y.-H."/>
        </authorList>
    </citation>
    <scope>NUCLEOTIDE SEQUENCE [LARGE SCALE GENOMIC DNA]</scope>
    <source>
        <strain evidence="4 5">LB2P30</strain>
    </source>
</reference>
<organism evidence="4 5">
    <name type="scientific">Flavobacterium laiguense</name>
    <dbReference type="NCBI Taxonomy" id="2169409"/>
    <lineage>
        <taxon>Bacteria</taxon>
        <taxon>Pseudomonadati</taxon>
        <taxon>Bacteroidota</taxon>
        <taxon>Flavobacteriia</taxon>
        <taxon>Flavobacteriales</taxon>
        <taxon>Flavobacteriaceae</taxon>
        <taxon>Flavobacterium</taxon>
    </lineage>
</organism>
<comment type="pathway">
    <text evidence="1">Cofactor biosynthesis; thiamine diphosphate biosynthesis.</text>
</comment>
<dbReference type="GO" id="GO:0009228">
    <property type="term" value="P:thiamine biosynthetic process"/>
    <property type="evidence" value="ECO:0007669"/>
    <property type="project" value="UniProtKB-KW"/>
</dbReference>
<keyword evidence="2" id="KW-0784">Thiamine biosynthesis</keyword>
<sequence length="203" mass="23502">MIVISNPISVANEINIIHSLFEEGLVSFHVRKPYFGISEMKQFLLAINPKYRDRLVLHSHHDLAEELSIKRIHFSESERKSTLIQPNRVPFDTFKSQEFRLSTSVHTIKDFNTLDDSFNYAFLSPVFPSISKENYTSKTDLFEEIKKREKFTTQLVALGGMNSNTINQTLENGFDRVALLGTIWNSKNPIKNFKLCQRIVQSF</sequence>